<accession>A0A9X0DLJ5</accession>
<feature type="transmembrane region" description="Helical" evidence="1">
    <location>
        <begin position="50"/>
        <end position="70"/>
    </location>
</feature>
<dbReference type="OrthoDB" id="4186099at2759"/>
<proteinExistence type="predicted"/>
<evidence type="ECO:0000256" key="1">
    <source>
        <dbReference type="SAM" id="Phobius"/>
    </source>
</evidence>
<keyword evidence="1" id="KW-0812">Transmembrane</keyword>
<evidence type="ECO:0000313" key="3">
    <source>
        <dbReference type="Proteomes" id="UP001152300"/>
    </source>
</evidence>
<keyword evidence="1" id="KW-0472">Membrane</keyword>
<name>A0A9X0DLJ5_9HELO</name>
<keyword evidence="1" id="KW-1133">Transmembrane helix</keyword>
<gene>
    <name evidence="2" type="ORF">OCU04_004098</name>
</gene>
<dbReference type="Proteomes" id="UP001152300">
    <property type="component" value="Unassembled WGS sequence"/>
</dbReference>
<reference evidence="2" key="1">
    <citation type="submission" date="2022-11" db="EMBL/GenBank/DDBJ databases">
        <title>Genome Resource of Sclerotinia nivalis Strain SnTB1, a Plant Pathogen Isolated from American Ginseng.</title>
        <authorList>
            <person name="Fan S."/>
        </authorList>
    </citation>
    <scope>NUCLEOTIDE SEQUENCE</scope>
    <source>
        <strain evidence="2">SnTB1</strain>
    </source>
</reference>
<protein>
    <submittedName>
        <fullName evidence="2">Uncharacterized protein</fullName>
    </submittedName>
</protein>
<keyword evidence="3" id="KW-1185">Reference proteome</keyword>
<dbReference type="EMBL" id="JAPEIS010000004">
    <property type="protein sequence ID" value="KAJ8066705.1"/>
    <property type="molecule type" value="Genomic_DNA"/>
</dbReference>
<evidence type="ECO:0000313" key="2">
    <source>
        <dbReference type="EMBL" id="KAJ8066705.1"/>
    </source>
</evidence>
<dbReference type="AlphaFoldDB" id="A0A9X0DLJ5"/>
<organism evidence="2 3">
    <name type="scientific">Sclerotinia nivalis</name>
    <dbReference type="NCBI Taxonomy" id="352851"/>
    <lineage>
        <taxon>Eukaryota</taxon>
        <taxon>Fungi</taxon>
        <taxon>Dikarya</taxon>
        <taxon>Ascomycota</taxon>
        <taxon>Pezizomycotina</taxon>
        <taxon>Leotiomycetes</taxon>
        <taxon>Helotiales</taxon>
        <taxon>Sclerotiniaceae</taxon>
        <taxon>Sclerotinia</taxon>
    </lineage>
</organism>
<sequence>MDWLLAYDDAKQLGLTPNLYAVSGAPSGTFVEKCRKSNHLSNLPTNHPNITMQFATLTIVVSALATTVFADNCIKGFRYCGSDLLSKGNYKYTIQQTLVANGINANDDHNIKEGLFNCLADGWISYVQVCSPKCNWLGNGKQGDDFC</sequence>
<comment type="caution">
    <text evidence="2">The sequence shown here is derived from an EMBL/GenBank/DDBJ whole genome shotgun (WGS) entry which is preliminary data.</text>
</comment>